<sequence length="154" mass="17355">MHKTTCSRHRSLSRENWCRQEFLIPPLILKSCSTPSGFVSEEVFIQWLNVFACNVPDTVKRPLFLVCDGCSSPVGNPVAAAATRLEIRLLFLPPNAMHLLQPLDVAVSQLTKRQFVERFVASSTKMAVSARVMPCALVGELGKYARRHQYRVRI</sequence>
<name>A0AAV2Z3V1_9STRA</name>
<evidence type="ECO:0000313" key="3">
    <source>
        <dbReference type="Proteomes" id="UP001146120"/>
    </source>
</evidence>
<accession>A0AAV2Z3V1</accession>
<feature type="domain" description="DDE-1" evidence="1">
    <location>
        <begin position="36"/>
        <end position="120"/>
    </location>
</feature>
<gene>
    <name evidence="2" type="ORF">N0F65_002666</name>
</gene>
<comment type="caution">
    <text evidence="2">The sequence shown here is derived from an EMBL/GenBank/DDBJ whole genome shotgun (WGS) entry which is preliminary data.</text>
</comment>
<dbReference type="Pfam" id="PF03184">
    <property type="entry name" value="DDE_1"/>
    <property type="match status" value="1"/>
</dbReference>
<reference evidence="2" key="2">
    <citation type="journal article" date="2023" name="Microbiol Resour">
        <title>Decontamination and Annotation of the Draft Genome Sequence of the Oomycete Lagenidium giganteum ARSEF 373.</title>
        <authorList>
            <person name="Morgan W.R."/>
            <person name="Tartar A."/>
        </authorList>
    </citation>
    <scope>NUCLEOTIDE SEQUENCE</scope>
    <source>
        <strain evidence="2">ARSEF 373</strain>
    </source>
</reference>
<dbReference type="InterPro" id="IPR004875">
    <property type="entry name" value="DDE_SF_endonuclease_dom"/>
</dbReference>
<evidence type="ECO:0000313" key="2">
    <source>
        <dbReference type="EMBL" id="DBA01056.1"/>
    </source>
</evidence>
<keyword evidence="3" id="KW-1185">Reference proteome</keyword>
<protein>
    <recommendedName>
        <fullName evidence="1">DDE-1 domain-containing protein</fullName>
    </recommendedName>
</protein>
<dbReference type="Proteomes" id="UP001146120">
    <property type="component" value="Unassembled WGS sequence"/>
</dbReference>
<dbReference type="EMBL" id="DAKRPA010000054">
    <property type="protein sequence ID" value="DBA01056.1"/>
    <property type="molecule type" value="Genomic_DNA"/>
</dbReference>
<dbReference type="AlphaFoldDB" id="A0AAV2Z3V1"/>
<proteinExistence type="predicted"/>
<dbReference type="GO" id="GO:0003676">
    <property type="term" value="F:nucleic acid binding"/>
    <property type="evidence" value="ECO:0007669"/>
    <property type="project" value="InterPro"/>
</dbReference>
<reference evidence="2" key="1">
    <citation type="submission" date="2022-11" db="EMBL/GenBank/DDBJ databases">
        <authorList>
            <person name="Morgan W.R."/>
            <person name="Tartar A."/>
        </authorList>
    </citation>
    <scope>NUCLEOTIDE SEQUENCE</scope>
    <source>
        <strain evidence="2">ARSEF 373</strain>
    </source>
</reference>
<evidence type="ECO:0000259" key="1">
    <source>
        <dbReference type="Pfam" id="PF03184"/>
    </source>
</evidence>
<organism evidence="2 3">
    <name type="scientific">Lagenidium giganteum</name>
    <dbReference type="NCBI Taxonomy" id="4803"/>
    <lineage>
        <taxon>Eukaryota</taxon>
        <taxon>Sar</taxon>
        <taxon>Stramenopiles</taxon>
        <taxon>Oomycota</taxon>
        <taxon>Peronosporomycetes</taxon>
        <taxon>Pythiales</taxon>
        <taxon>Pythiaceae</taxon>
    </lineage>
</organism>